<feature type="transmembrane region" description="Helical" evidence="1">
    <location>
        <begin position="42"/>
        <end position="60"/>
    </location>
</feature>
<keyword evidence="3" id="KW-1185">Reference proteome</keyword>
<dbReference type="EMBL" id="ASGP02000007">
    <property type="protein sequence ID" value="KAH9498012.1"/>
    <property type="molecule type" value="Genomic_DNA"/>
</dbReference>
<sequence length="65" mass="7866">MMMILYHGSMNRNNSRKKLVIGLKCKGKTHAYHRHHNQHQDAFFAPLINQMMFIYIHFFVRDGYK</sequence>
<protein>
    <submittedName>
        <fullName evidence="2">Uncharacterized protein</fullName>
    </submittedName>
</protein>
<keyword evidence="1" id="KW-0472">Membrane</keyword>
<dbReference type="Proteomes" id="UP000790347">
    <property type="component" value="Unassembled WGS sequence"/>
</dbReference>
<evidence type="ECO:0000313" key="3">
    <source>
        <dbReference type="Proteomes" id="UP000790347"/>
    </source>
</evidence>
<name>A0A922HNC4_DERFA</name>
<reference evidence="2" key="2">
    <citation type="journal article" date="2022" name="Res Sq">
        <title>Comparative Genomics Reveals Insights into the Divergent Evolution of Astigmatic Mites and Household Pest Adaptations.</title>
        <authorList>
            <person name="Xiong Q."/>
            <person name="Wan A.T.-Y."/>
            <person name="Liu X.-Y."/>
            <person name="Fung C.S.-H."/>
            <person name="Xiao X."/>
            <person name="Malainual N."/>
            <person name="Hou J."/>
            <person name="Wang L."/>
            <person name="Wang M."/>
            <person name="Yang K."/>
            <person name="Cui Y."/>
            <person name="Leung E."/>
            <person name="Nong W."/>
            <person name="Shin S.-K."/>
            <person name="Au S."/>
            <person name="Jeong K.Y."/>
            <person name="Chew F.T."/>
            <person name="Hui J."/>
            <person name="Leung T.F."/>
            <person name="Tungtrongchitr A."/>
            <person name="Zhong N."/>
            <person name="Liu Z."/>
            <person name="Tsui S."/>
        </authorList>
    </citation>
    <scope>NUCLEOTIDE SEQUENCE</scope>
    <source>
        <strain evidence="2">Derf</strain>
        <tissue evidence="2">Whole organism</tissue>
    </source>
</reference>
<comment type="caution">
    <text evidence="2">The sequence shown here is derived from an EMBL/GenBank/DDBJ whole genome shotgun (WGS) entry which is preliminary data.</text>
</comment>
<dbReference type="AlphaFoldDB" id="A0A922HNC4"/>
<keyword evidence="1" id="KW-1133">Transmembrane helix</keyword>
<keyword evidence="1" id="KW-0812">Transmembrane</keyword>
<proteinExistence type="predicted"/>
<reference evidence="2" key="1">
    <citation type="submission" date="2013-05" db="EMBL/GenBank/DDBJ databases">
        <authorList>
            <person name="Yim A.K.Y."/>
            <person name="Chan T.F."/>
            <person name="Ji K.M."/>
            <person name="Liu X.Y."/>
            <person name="Zhou J.W."/>
            <person name="Li R.Q."/>
            <person name="Yang K.Y."/>
            <person name="Li J."/>
            <person name="Li M."/>
            <person name="Law P.T.W."/>
            <person name="Wu Y.L."/>
            <person name="Cai Z.L."/>
            <person name="Qin H."/>
            <person name="Bao Y."/>
            <person name="Leung R.K.K."/>
            <person name="Ng P.K.S."/>
            <person name="Zou J."/>
            <person name="Zhong X.J."/>
            <person name="Ran P.X."/>
            <person name="Zhong N.S."/>
            <person name="Liu Z.G."/>
            <person name="Tsui S.K.W."/>
        </authorList>
    </citation>
    <scope>NUCLEOTIDE SEQUENCE</scope>
    <source>
        <strain evidence="2">Derf</strain>
        <tissue evidence="2">Whole organism</tissue>
    </source>
</reference>
<evidence type="ECO:0000256" key="1">
    <source>
        <dbReference type="SAM" id="Phobius"/>
    </source>
</evidence>
<accession>A0A922HNC4</accession>
<evidence type="ECO:0000313" key="2">
    <source>
        <dbReference type="EMBL" id="KAH9498012.1"/>
    </source>
</evidence>
<organism evidence="2 3">
    <name type="scientific">Dermatophagoides farinae</name>
    <name type="common">American house dust mite</name>
    <dbReference type="NCBI Taxonomy" id="6954"/>
    <lineage>
        <taxon>Eukaryota</taxon>
        <taxon>Metazoa</taxon>
        <taxon>Ecdysozoa</taxon>
        <taxon>Arthropoda</taxon>
        <taxon>Chelicerata</taxon>
        <taxon>Arachnida</taxon>
        <taxon>Acari</taxon>
        <taxon>Acariformes</taxon>
        <taxon>Sarcoptiformes</taxon>
        <taxon>Astigmata</taxon>
        <taxon>Psoroptidia</taxon>
        <taxon>Analgoidea</taxon>
        <taxon>Pyroglyphidae</taxon>
        <taxon>Dermatophagoidinae</taxon>
        <taxon>Dermatophagoides</taxon>
    </lineage>
</organism>
<gene>
    <name evidence="2" type="ORF">DERF_013939</name>
</gene>